<dbReference type="Gene3D" id="3.20.20.80">
    <property type="entry name" value="Glycosidases"/>
    <property type="match status" value="1"/>
</dbReference>
<evidence type="ECO:0000313" key="12">
    <source>
        <dbReference type="EMBL" id="PNS14381.1"/>
    </source>
</evidence>
<evidence type="ECO:0000256" key="1">
    <source>
        <dbReference type="ARBA" id="ARBA00001231"/>
    </source>
</evidence>
<sequence length="591" mass="65708">MIWLHGFAVLSLVAHVQAIWPLPVNQSLGTSVVLISSKVKFEYVLQSNQVLVTRRPSLVQSLRSQFPQTGPAGYGRSSEPPSVVTTAIDSARKTIFSQNFYPWRLRPRNTPFDPPVNASLPVISSIALVQTSPDPADISTTLLPASVESYTLSLTASGEVTLTSPSSHGLGHALNTLTQLFYLTASSQAYTPFAPATISDAPLFPHRGLNLDVARSFFSPASIKRQIDALAYVKMNRLHLHITDSQSWPLEIPGLPLLSERGRYAPGLTYSPETLRDLQQYGRDRAVQVYLEIDMPGHTAIIERAYPGLVVAYDLPDWDKWALQPPSGALKLNSTAVDEFLERLFDDILPRAKEGSGTWHLGGDEVLPVQYLLEDGVGVGTREGVRPFMQRFLDRWRRRVEQEGLAVVVWEEMLLEWELGVGKDTVVQCWKGAESVSAAVAKGQKVLVGDYRNWYLDCGHGQWLDFRPETSASFYPYQDYCSPRKSWRQIYAFDPIAGISPTLTSLVLGGEVHMWSEQTDEADVDRKIWPRAAAAAEVLWSGAKDGEGRNRSQIEASPRLAEMRERLLARGVQAEPVQMPYCTQESEACVL</sequence>
<evidence type="ECO:0000256" key="3">
    <source>
        <dbReference type="ARBA" id="ARBA00022729"/>
    </source>
</evidence>
<dbReference type="FunFam" id="3.20.20.80:FF:000063">
    <property type="entry name" value="Beta-hexosaminidase"/>
    <property type="match status" value="1"/>
</dbReference>
<feature type="chain" id="PRO_5014469259" description="Beta-hexosaminidase" evidence="9">
    <location>
        <begin position="19"/>
        <end position="591"/>
    </location>
</feature>
<dbReference type="PANTHER" id="PTHR22600">
    <property type="entry name" value="BETA-HEXOSAMINIDASE"/>
    <property type="match status" value="1"/>
</dbReference>
<dbReference type="EMBL" id="NKHZ01000088">
    <property type="protein sequence ID" value="PNS14381.1"/>
    <property type="molecule type" value="Genomic_DNA"/>
</dbReference>
<dbReference type="SUPFAM" id="SSF55545">
    <property type="entry name" value="beta-N-acetylhexosaminidase-like domain"/>
    <property type="match status" value="1"/>
</dbReference>
<reference evidence="12 13" key="1">
    <citation type="submission" date="2017-06" db="EMBL/GenBank/DDBJ databases">
        <title>Draft genome sequence of a variant of Elsinoe murrayae.</title>
        <authorList>
            <person name="Cheng Q."/>
        </authorList>
    </citation>
    <scope>NUCLEOTIDE SEQUENCE [LARGE SCALE GENOMIC DNA]</scope>
    <source>
        <strain evidence="12 13">CQ-2017a</strain>
    </source>
</reference>
<dbReference type="PANTHER" id="PTHR22600:SF58">
    <property type="entry name" value="BETA-HEXOSAMINIDASE"/>
    <property type="match status" value="1"/>
</dbReference>
<dbReference type="Proteomes" id="UP000243797">
    <property type="component" value="Unassembled WGS sequence"/>
</dbReference>
<feature type="domain" description="Beta-hexosaminidase eukaryotic type N-terminal" evidence="11">
    <location>
        <begin position="19"/>
        <end position="180"/>
    </location>
</feature>
<evidence type="ECO:0000313" key="13">
    <source>
        <dbReference type="Proteomes" id="UP000243797"/>
    </source>
</evidence>
<feature type="active site" description="Proton donor" evidence="8">
    <location>
        <position position="365"/>
    </location>
</feature>
<dbReference type="Pfam" id="PF14845">
    <property type="entry name" value="Glycohydro_20b2"/>
    <property type="match status" value="1"/>
</dbReference>
<evidence type="ECO:0000256" key="6">
    <source>
        <dbReference type="ARBA" id="ARBA00023295"/>
    </source>
</evidence>
<evidence type="ECO:0000256" key="5">
    <source>
        <dbReference type="ARBA" id="ARBA00023180"/>
    </source>
</evidence>
<feature type="signal peptide" evidence="9">
    <location>
        <begin position="1"/>
        <end position="18"/>
    </location>
</feature>
<dbReference type="STRING" id="2082308.A0A2K1QHH6"/>
<dbReference type="EC" id="3.2.1.52" evidence="7"/>
<dbReference type="GO" id="GO:0030203">
    <property type="term" value="P:glycosaminoglycan metabolic process"/>
    <property type="evidence" value="ECO:0007669"/>
    <property type="project" value="TreeGrafter"/>
</dbReference>
<evidence type="ECO:0000256" key="9">
    <source>
        <dbReference type="SAM" id="SignalP"/>
    </source>
</evidence>
<dbReference type="Pfam" id="PF00728">
    <property type="entry name" value="Glyco_hydro_20"/>
    <property type="match status" value="1"/>
</dbReference>
<evidence type="ECO:0000259" key="11">
    <source>
        <dbReference type="Pfam" id="PF14845"/>
    </source>
</evidence>
<keyword evidence="4 7" id="KW-0378">Hydrolase</keyword>
<dbReference type="InterPro" id="IPR029018">
    <property type="entry name" value="Hex-like_dom2"/>
</dbReference>
<comment type="caution">
    <text evidence="12">The sequence shown here is derived from an EMBL/GenBank/DDBJ whole genome shotgun (WGS) entry which is preliminary data.</text>
</comment>
<dbReference type="PIRSF" id="PIRSF001093">
    <property type="entry name" value="B-hxosamndse_ab_euk"/>
    <property type="match status" value="1"/>
</dbReference>
<protein>
    <recommendedName>
        <fullName evidence="7">Beta-hexosaminidase</fullName>
        <ecNumber evidence="7">3.2.1.52</ecNumber>
    </recommendedName>
</protein>
<dbReference type="InterPro" id="IPR015883">
    <property type="entry name" value="Glyco_hydro_20_cat"/>
</dbReference>
<accession>A0A2K1QHH6</accession>
<organism evidence="12 13">
    <name type="scientific">Sphaceloma murrayae</name>
    <dbReference type="NCBI Taxonomy" id="2082308"/>
    <lineage>
        <taxon>Eukaryota</taxon>
        <taxon>Fungi</taxon>
        <taxon>Dikarya</taxon>
        <taxon>Ascomycota</taxon>
        <taxon>Pezizomycotina</taxon>
        <taxon>Dothideomycetes</taxon>
        <taxon>Dothideomycetidae</taxon>
        <taxon>Myriangiales</taxon>
        <taxon>Elsinoaceae</taxon>
        <taxon>Sphaceloma</taxon>
    </lineage>
</organism>
<evidence type="ECO:0000256" key="4">
    <source>
        <dbReference type="ARBA" id="ARBA00022801"/>
    </source>
</evidence>
<gene>
    <name evidence="12" type="ORF">CAC42_6894</name>
</gene>
<dbReference type="InterPro" id="IPR025705">
    <property type="entry name" value="Beta_hexosaminidase_sua/sub"/>
</dbReference>
<dbReference type="OrthoDB" id="428480at2759"/>
<dbReference type="PRINTS" id="PR00738">
    <property type="entry name" value="GLHYDRLASE20"/>
</dbReference>
<dbReference type="GO" id="GO:0016231">
    <property type="term" value="F:beta-N-acetylglucosaminidase activity"/>
    <property type="evidence" value="ECO:0007669"/>
    <property type="project" value="TreeGrafter"/>
</dbReference>
<dbReference type="GO" id="GO:0016020">
    <property type="term" value="C:membrane"/>
    <property type="evidence" value="ECO:0007669"/>
    <property type="project" value="TreeGrafter"/>
</dbReference>
<keyword evidence="5" id="KW-0325">Glycoprotein</keyword>
<keyword evidence="13" id="KW-1185">Reference proteome</keyword>
<dbReference type="AlphaFoldDB" id="A0A2K1QHH6"/>
<evidence type="ECO:0000256" key="7">
    <source>
        <dbReference type="PIRNR" id="PIRNR001093"/>
    </source>
</evidence>
<evidence type="ECO:0000256" key="2">
    <source>
        <dbReference type="ARBA" id="ARBA00006285"/>
    </source>
</evidence>
<dbReference type="SUPFAM" id="SSF51445">
    <property type="entry name" value="(Trans)glycosidases"/>
    <property type="match status" value="1"/>
</dbReference>
<comment type="catalytic activity">
    <reaction evidence="1 7">
        <text>Hydrolysis of terminal non-reducing N-acetyl-D-hexosamine residues in N-acetyl-beta-D-hexosaminides.</text>
        <dbReference type="EC" id="3.2.1.52"/>
    </reaction>
</comment>
<dbReference type="InterPro" id="IPR017853">
    <property type="entry name" value="GH"/>
</dbReference>
<name>A0A2K1QHH6_9PEZI</name>
<dbReference type="InterPro" id="IPR029019">
    <property type="entry name" value="HEX_eukaryotic_N"/>
</dbReference>
<evidence type="ECO:0000259" key="10">
    <source>
        <dbReference type="Pfam" id="PF00728"/>
    </source>
</evidence>
<keyword evidence="3 9" id="KW-0732">Signal</keyword>
<dbReference type="InParanoid" id="A0A2K1QHH6"/>
<dbReference type="Gene3D" id="3.30.379.10">
    <property type="entry name" value="Chitobiase/beta-hexosaminidase domain 2-like"/>
    <property type="match status" value="1"/>
</dbReference>
<proteinExistence type="inferred from homology"/>
<keyword evidence="6 7" id="KW-0326">Glycosidase</keyword>
<feature type="domain" description="Glycoside hydrolase family 20 catalytic" evidence="10">
    <location>
        <begin position="204"/>
        <end position="542"/>
    </location>
</feature>
<evidence type="ECO:0000256" key="8">
    <source>
        <dbReference type="PIRSR" id="PIRSR001093-1"/>
    </source>
</evidence>
<dbReference type="GO" id="GO:0005975">
    <property type="term" value="P:carbohydrate metabolic process"/>
    <property type="evidence" value="ECO:0007669"/>
    <property type="project" value="InterPro"/>
</dbReference>
<comment type="similarity">
    <text evidence="2 7">Belongs to the glycosyl hydrolase 20 family.</text>
</comment>